<dbReference type="OrthoDB" id="3225452at2759"/>
<proteinExistence type="predicted"/>
<reference evidence="3" key="1">
    <citation type="submission" date="2020-01" db="EMBL/GenBank/DDBJ databases">
        <title>Draft genome sequence of the Termite Coptotermes fromosanus.</title>
        <authorList>
            <person name="Itakura S."/>
            <person name="Yosikawa Y."/>
            <person name="Umezawa K."/>
        </authorList>
    </citation>
    <scope>NUCLEOTIDE SEQUENCE [LARGE SCALE GENOMIC DNA]</scope>
</reference>
<sequence>MSAAAAAGSCLQQREHSSYPYMFHDPLHSLSSTYNHSAARAAAVSNPAVAHSQSAINTHAPYGGVTTSSTPATGTGKNSHACNTGFSFCHGNWDTLYGIWGGDSTKYYVRV</sequence>
<keyword evidence="3" id="KW-1185">Reference proteome</keyword>
<dbReference type="AlphaFoldDB" id="A0A6L2PEM5"/>
<feature type="region of interest" description="Disordered" evidence="1">
    <location>
        <begin position="58"/>
        <end position="77"/>
    </location>
</feature>
<organism evidence="2 3">
    <name type="scientific">Coptotermes formosanus</name>
    <name type="common">Formosan subterranean termite</name>
    <dbReference type="NCBI Taxonomy" id="36987"/>
    <lineage>
        <taxon>Eukaryota</taxon>
        <taxon>Metazoa</taxon>
        <taxon>Ecdysozoa</taxon>
        <taxon>Arthropoda</taxon>
        <taxon>Hexapoda</taxon>
        <taxon>Insecta</taxon>
        <taxon>Pterygota</taxon>
        <taxon>Neoptera</taxon>
        <taxon>Polyneoptera</taxon>
        <taxon>Dictyoptera</taxon>
        <taxon>Blattodea</taxon>
        <taxon>Blattoidea</taxon>
        <taxon>Termitoidae</taxon>
        <taxon>Rhinotermitidae</taxon>
        <taxon>Coptotermes</taxon>
    </lineage>
</organism>
<feature type="compositionally biased region" description="Polar residues" evidence="1">
    <location>
        <begin position="65"/>
        <end position="77"/>
    </location>
</feature>
<evidence type="ECO:0000313" key="3">
    <source>
        <dbReference type="Proteomes" id="UP000502823"/>
    </source>
</evidence>
<dbReference type="EMBL" id="BLKM01000258">
    <property type="protein sequence ID" value="GFG30846.1"/>
    <property type="molecule type" value="Genomic_DNA"/>
</dbReference>
<evidence type="ECO:0000313" key="2">
    <source>
        <dbReference type="EMBL" id="GFG30846.1"/>
    </source>
</evidence>
<dbReference type="InParanoid" id="A0A6L2PEM5"/>
<evidence type="ECO:0000256" key="1">
    <source>
        <dbReference type="SAM" id="MobiDB-lite"/>
    </source>
</evidence>
<gene>
    <name evidence="2" type="ORF">Cfor_10261</name>
</gene>
<protein>
    <submittedName>
        <fullName evidence="2">Uncharacterized protein</fullName>
    </submittedName>
</protein>
<name>A0A6L2PEM5_COPFO</name>
<comment type="caution">
    <text evidence="2">The sequence shown here is derived from an EMBL/GenBank/DDBJ whole genome shotgun (WGS) entry which is preliminary data.</text>
</comment>
<dbReference type="Proteomes" id="UP000502823">
    <property type="component" value="Unassembled WGS sequence"/>
</dbReference>
<accession>A0A6L2PEM5</accession>